<dbReference type="Gene3D" id="1.10.8.240">
    <property type="entry name" value="CofD-like domain"/>
    <property type="match status" value="1"/>
</dbReference>
<feature type="non-terminal residue" evidence="1">
    <location>
        <position position="46"/>
    </location>
</feature>
<sequence length="46" mass="5107">MVVGNVGDDFEHWGMHVSPDLDTLMYTLAGVANPETGWGRTGETWR</sequence>
<dbReference type="PANTHER" id="PTHR43007">
    <property type="entry name" value="2-PHOSPHO-L-LACTATE TRANSFERASE"/>
    <property type="match status" value="1"/>
</dbReference>
<proteinExistence type="predicted"/>
<dbReference type="SUPFAM" id="SSF142338">
    <property type="entry name" value="CofD-like"/>
    <property type="match status" value="1"/>
</dbReference>
<dbReference type="GO" id="GO:0043743">
    <property type="term" value="F:LPPG:FO 2-phospho-L-lactate transferase activity"/>
    <property type="evidence" value="ECO:0007669"/>
    <property type="project" value="InterPro"/>
</dbReference>
<accession>A0A382T7E2</accession>
<dbReference type="EMBL" id="UINC01134491">
    <property type="protein sequence ID" value="SVD18070.1"/>
    <property type="molecule type" value="Genomic_DNA"/>
</dbReference>
<dbReference type="PANTHER" id="PTHR43007:SF1">
    <property type="entry name" value="2-PHOSPHO-L-LACTATE TRANSFERASE"/>
    <property type="match status" value="1"/>
</dbReference>
<dbReference type="GO" id="GO:0000287">
    <property type="term" value="F:magnesium ion binding"/>
    <property type="evidence" value="ECO:0007669"/>
    <property type="project" value="InterPro"/>
</dbReference>
<organism evidence="1">
    <name type="scientific">marine metagenome</name>
    <dbReference type="NCBI Taxonomy" id="408172"/>
    <lineage>
        <taxon>unclassified sequences</taxon>
        <taxon>metagenomes</taxon>
        <taxon>ecological metagenomes</taxon>
    </lineage>
</organism>
<reference evidence="1" key="1">
    <citation type="submission" date="2018-05" db="EMBL/GenBank/DDBJ databases">
        <authorList>
            <person name="Lanie J.A."/>
            <person name="Ng W.-L."/>
            <person name="Kazmierczak K.M."/>
            <person name="Andrzejewski T.M."/>
            <person name="Davidsen T.M."/>
            <person name="Wayne K.J."/>
            <person name="Tettelin H."/>
            <person name="Glass J.I."/>
            <person name="Rusch D."/>
            <person name="Podicherti R."/>
            <person name="Tsui H.-C.T."/>
            <person name="Winkler M.E."/>
        </authorList>
    </citation>
    <scope>NUCLEOTIDE SEQUENCE</scope>
</reference>
<dbReference type="InterPro" id="IPR038136">
    <property type="entry name" value="CofD-like_dom_sf"/>
</dbReference>
<protein>
    <submittedName>
        <fullName evidence="1">Uncharacterized protein</fullName>
    </submittedName>
</protein>
<evidence type="ECO:0000313" key="1">
    <source>
        <dbReference type="EMBL" id="SVD18070.1"/>
    </source>
</evidence>
<gene>
    <name evidence="1" type="ORF">METZ01_LOCUS370924</name>
</gene>
<dbReference type="InterPro" id="IPR010115">
    <property type="entry name" value="FbiA/CofD"/>
</dbReference>
<name>A0A382T7E2_9ZZZZ</name>
<dbReference type="AlphaFoldDB" id="A0A382T7E2"/>